<evidence type="ECO:0000256" key="1">
    <source>
        <dbReference type="ARBA" id="ARBA00022723"/>
    </source>
</evidence>
<comment type="caution">
    <text evidence="4">The sequence shown here is derived from an EMBL/GenBank/DDBJ whole genome shotgun (WGS) entry which is preliminary data.</text>
</comment>
<dbReference type="AlphaFoldDB" id="A0A645JF70"/>
<evidence type="ECO:0000313" key="4">
    <source>
        <dbReference type="EMBL" id="MPN62251.1"/>
    </source>
</evidence>
<evidence type="ECO:0000259" key="3">
    <source>
        <dbReference type="PROSITE" id="PS51332"/>
    </source>
</evidence>
<dbReference type="GO" id="GO:0008705">
    <property type="term" value="F:methionine synthase activity"/>
    <property type="evidence" value="ECO:0007669"/>
    <property type="project" value="TreeGrafter"/>
</dbReference>
<dbReference type="PANTHER" id="PTHR45833">
    <property type="entry name" value="METHIONINE SYNTHASE"/>
    <property type="match status" value="1"/>
</dbReference>
<reference evidence="4" key="1">
    <citation type="submission" date="2019-08" db="EMBL/GenBank/DDBJ databases">
        <authorList>
            <person name="Kucharzyk K."/>
            <person name="Murdoch R.W."/>
            <person name="Higgins S."/>
            <person name="Loffler F."/>
        </authorList>
    </citation>
    <scope>NUCLEOTIDE SEQUENCE</scope>
</reference>
<proteinExistence type="predicted"/>
<feature type="domain" description="B12-binding" evidence="3">
    <location>
        <begin position="1"/>
        <end position="104"/>
    </location>
</feature>
<sequence>MMLESAGFEVLNIGVNKSAKEIIEKVKEYKPDILGMSAMLTTTMVNMKEVIDIAKEEGLTENMKIMIGGAPTSQIFAEKIGAYYSPDASAAVETAKKLISGAVV</sequence>
<name>A0A645JF70_9ZZZZ</name>
<keyword evidence="1" id="KW-0479">Metal-binding</keyword>
<dbReference type="PANTHER" id="PTHR45833:SF1">
    <property type="entry name" value="METHIONINE SYNTHASE"/>
    <property type="match status" value="1"/>
</dbReference>
<dbReference type="GO" id="GO:0046872">
    <property type="term" value="F:metal ion binding"/>
    <property type="evidence" value="ECO:0007669"/>
    <property type="project" value="UniProtKB-KW"/>
</dbReference>
<accession>A0A645JF70</accession>
<dbReference type="GO" id="GO:0046653">
    <property type="term" value="P:tetrahydrofolate metabolic process"/>
    <property type="evidence" value="ECO:0007669"/>
    <property type="project" value="TreeGrafter"/>
</dbReference>
<dbReference type="InterPro" id="IPR036724">
    <property type="entry name" value="Cobalamin-bd_sf"/>
</dbReference>
<dbReference type="PROSITE" id="PS51332">
    <property type="entry name" value="B12_BINDING"/>
    <property type="match status" value="1"/>
</dbReference>
<dbReference type="Gene3D" id="3.40.50.280">
    <property type="entry name" value="Cobalamin-binding domain"/>
    <property type="match status" value="1"/>
</dbReference>
<gene>
    <name evidence="4" type="ORF">SDC9_209998</name>
</gene>
<dbReference type="SUPFAM" id="SSF52242">
    <property type="entry name" value="Cobalamin (vitamin B12)-binding domain"/>
    <property type="match status" value="1"/>
</dbReference>
<protein>
    <recommendedName>
        <fullName evidence="3">B12-binding domain-containing protein</fullName>
    </recommendedName>
</protein>
<organism evidence="4">
    <name type="scientific">bioreactor metagenome</name>
    <dbReference type="NCBI Taxonomy" id="1076179"/>
    <lineage>
        <taxon>unclassified sequences</taxon>
        <taxon>metagenomes</taxon>
        <taxon>ecological metagenomes</taxon>
    </lineage>
</organism>
<dbReference type="Pfam" id="PF02310">
    <property type="entry name" value="B12-binding"/>
    <property type="match status" value="1"/>
</dbReference>
<keyword evidence="2" id="KW-0170">Cobalt</keyword>
<dbReference type="GO" id="GO:0031419">
    <property type="term" value="F:cobalamin binding"/>
    <property type="evidence" value="ECO:0007669"/>
    <property type="project" value="InterPro"/>
</dbReference>
<dbReference type="EMBL" id="VSSQ01140006">
    <property type="protein sequence ID" value="MPN62251.1"/>
    <property type="molecule type" value="Genomic_DNA"/>
</dbReference>
<dbReference type="InterPro" id="IPR050554">
    <property type="entry name" value="Met_Synthase/Corrinoid"/>
</dbReference>
<dbReference type="InterPro" id="IPR006158">
    <property type="entry name" value="Cobalamin-bd"/>
</dbReference>
<dbReference type="GO" id="GO:0050667">
    <property type="term" value="P:homocysteine metabolic process"/>
    <property type="evidence" value="ECO:0007669"/>
    <property type="project" value="TreeGrafter"/>
</dbReference>
<dbReference type="GO" id="GO:0005829">
    <property type="term" value="C:cytosol"/>
    <property type="evidence" value="ECO:0007669"/>
    <property type="project" value="TreeGrafter"/>
</dbReference>
<evidence type="ECO:0000256" key="2">
    <source>
        <dbReference type="ARBA" id="ARBA00023285"/>
    </source>
</evidence>